<evidence type="ECO:0000256" key="1">
    <source>
        <dbReference type="SAM" id="MobiDB-lite"/>
    </source>
</evidence>
<dbReference type="Proteomes" id="UP001259492">
    <property type="component" value="Unassembled WGS sequence"/>
</dbReference>
<dbReference type="SUPFAM" id="SSF101967">
    <property type="entry name" value="Adhesin YadA, collagen-binding domain"/>
    <property type="match status" value="2"/>
</dbReference>
<feature type="domain" description="Trimeric autotransporter adhesin YadA-like head" evidence="3">
    <location>
        <begin position="486"/>
        <end position="510"/>
    </location>
</feature>
<evidence type="ECO:0000313" key="5">
    <source>
        <dbReference type="Proteomes" id="UP001259492"/>
    </source>
</evidence>
<dbReference type="InterPro" id="IPR011049">
    <property type="entry name" value="Serralysin-like_metalloprot_C"/>
</dbReference>
<protein>
    <recommendedName>
        <fullName evidence="3">Trimeric autotransporter adhesin YadA-like head domain-containing protein</fullName>
    </recommendedName>
</protein>
<feature type="region of interest" description="Disordered" evidence="1">
    <location>
        <begin position="426"/>
        <end position="445"/>
    </location>
</feature>
<evidence type="ECO:0000313" key="4">
    <source>
        <dbReference type="EMBL" id="MDT0557078.1"/>
    </source>
</evidence>
<accession>A0ABU2YFW6</accession>
<feature type="domain" description="Trimeric autotransporter adhesin YadA-like head" evidence="3">
    <location>
        <begin position="213"/>
        <end position="237"/>
    </location>
</feature>
<feature type="domain" description="Trimeric autotransporter adhesin YadA-like head" evidence="3">
    <location>
        <begin position="241"/>
        <end position="267"/>
    </location>
</feature>
<evidence type="ECO:0000259" key="3">
    <source>
        <dbReference type="Pfam" id="PF05658"/>
    </source>
</evidence>
<dbReference type="EMBL" id="JAVRIA010000001">
    <property type="protein sequence ID" value="MDT0557078.1"/>
    <property type="molecule type" value="Genomic_DNA"/>
</dbReference>
<dbReference type="Pfam" id="PF05658">
    <property type="entry name" value="YadA_head"/>
    <property type="match status" value="6"/>
</dbReference>
<dbReference type="CDD" id="cd12820">
    <property type="entry name" value="LbR_YadA-like"/>
    <property type="match status" value="2"/>
</dbReference>
<evidence type="ECO:0000256" key="2">
    <source>
        <dbReference type="SAM" id="SignalP"/>
    </source>
</evidence>
<feature type="signal peptide" evidence="2">
    <location>
        <begin position="1"/>
        <end position="20"/>
    </location>
</feature>
<dbReference type="Gene3D" id="2.150.10.10">
    <property type="entry name" value="Serralysin-like metalloprotease, C-terminal"/>
    <property type="match status" value="3"/>
</dbReference>
<feature type="domain" description="Trimeric autotransporter adhesin YadA-like head" evidence="3">
    <location>
        <begin position="458"/>
        <end position="483"/>
    </location>
</feature>
<feature type="chain" id="PRO_5047101082" description="Trimeric autotransporter adhesin YadA-like head domain-containing protein" evidence="2">
    <location>
        <begin position="21"/>
        <end position="696"/>
    </location>
</feature>
<dbReference type="InterPro" id="IPR008640">
    <property type="entry name" value="Adhesin_Head_dom"/>
</dbReference>
<name>A0ABU2YFW6_9FLAO</name>
<feature type="compositionally biased region" description="Low complexity" evidence="1">
    <location>
        <begin position="428"/>
        <end position="445"/>
    </location>
</feature>
<feature type="domain" description="Trimeric autotransporter adhesin YadA-like head" evidence="3">
    <location>
        <begin position="513"/>
        <end position="539"/>
    </location>
</feature>
<dbReference type="RefSeq" id="WP_311425852.1">
    <property type="nucleotide sequence ID" value="NZ_JAVRIA010000001.1"/>
</dbReference>
<proteinExistence type="predicted"/>
<reference evidence="4 5" key="1">
    <citation type="submission" date="2023-09" db="EMBL/GenBank/DDBJ databases">
        <authorList>
            <person name="Rey-Velasco X."/>
        </authorList>
    </citation>
    <scope>NUCLEOTIDE SEQUENCE [LARGE SCALE GENOMIC DNA]</scope>
    <source>
        <strain evidence="4 5">W332</strain>
    </source>
</reference>
<keyword evidence="5" id="KW-1185">Reference proteome</keyword>
<gene>
    <name evidence="4" type="ORF">RM697_00375</name>
</gene>
<sequence>MKTKLTLLTLLITITTVAQNGINYKALIKDDLGNLVASQDIDIRFTLQTLVGPNFIPSYIEIHHTTTDVNGVAIVNIGEGDEIIAGDFPDGFWFPNITLNIEIDIEQDGTFVDFGESSFSKVPMAIHADNVFSGDYNDLTNQPATPTGLEKVTDSIDSATNLPIYGWRMIGVNPERRGNIGENSVDLSHSLFISSTHGPTGENSLTTGESTKASGENSTAMGLQSTASGNRSVAMGYVTKAIGSNSFAMGSFSNASGNTSIAIGNSSKASGLVATALGTGNEARGNYSTAIGRNTSARSFSETVIGSHNTDYIPIDSLAWAETDRLFVVGNGINGSFKRDALTVLKNGTITAPSFDISEITDDKALITKEYFDSNYEVSSGLEYIDETDDSTDNGGWRLIGVDAANYGPIGLNAIDFSSQSSSMDPKGATGSYSTSFGSGTEASGSRSFSAGFSSISTGDYSIAIGFGSTASNTSTIAMGNQAQSSGFASVSMGNNTVSSADYALSIGNDTWASGISSTALGENTRAIASNSTAMGYNTFAVVNSGLTIGRYNINDFDGLFVVGNGPNDSNRNNAFVIKENGDAKFDGEVHTTFTGNANMIPIAYGSFDGDDGTNPNDILSGTGNFTVTREVDFTYTISVNGETLSASNSSASVVVSTDFFRTANVTYSGGDMKVHIFSSTFNKVPAPFQFIIYKN</sequence>
<keyword evidence="2" id="KW-0732">Signal</keyword>
<feature type="region of interest" description="Disordered" evidence="1">
    <location>
        <begin position="192"/>
        <end position="226"/>
    </location>
</feature>
<organism evidence="4 5">
    <name type="scientific">Microcosmobacter mediterraneus</name>
    <dbReference type="NCBI Taxonomy" id="3075607"/>
    <lineage>
        <taxon>Bacteria</taxon>
        <taxon>Pseudomonadati</taxon>
        <taxon>Bacteroidota</taxon>
        <taxon>Flavobacteriia</taxon>
        <taxon>Flavobacteriales</taxon>
        <taxon>Flavobacteriaceae</taxon>
        <taxon>Microcosmobacter</taxon>
    </lineage>
</organism>
<feature type="domain" description="Trimeric autotransporter adhesin YadA-like head" evidence="3">
    <location>
        <begin position="269"/>
        <end position="295"/>
    </location>
</feature>
<comment type="caution">
    <text evidence="4">The sequence shown here is derived from an EMBL/GenBank/DDBJ whole genome shotgun (WGS) entry which is preliminary data.</text>
</comment>